<dbReference type="EMBL" id="CACRXK020017099">
    <property type="protein sequence ID" value="CAB4030735.1"/>
    <property type="molecule type" value="Genomic_DNA"/>
</dbReference>
<evidence type="ECO:0000256" key="7">
    <source>
        <dbReference type="ARBA" id="ARBA00023319"/>
    </source>
</evidence>
<dbReference type="InterPro" id="IPR003599">
    <property type="entry name" value="Ig_sub"/>
</dbReference>
<keyword evidence="7" id="KW-0393">Immunoglobulin domain</keyword>
<dbReference type="InterPro" id="IPR007110">
    <property type="entry name" value="Ig-like_dom"/>
</dbReference>
<dbReference type="SUPFAM" id="SSF48726">
    <property type="entry name" value="Immunoglobulin"/>
    <property type="match status" value="1"/>
</dbReference>
<evidence type="ECO:0000313" key="8">
    <source>
        <dbReference type="EMBL" id="CAB4030735.1"/>
    </source>
</evidence>
<reference evidence="8" key="1">
    <citation type="submission" date="2020-04" db="EMBL/GenBank/DDBJ databases">
        <authorList>
            <person name="Alioto T."/>
            <person name="Alioto T."/>
            <person name="Gomez Garrido J."/>
        </authorList>
    </citation>
    <scope>NUCLEOTIDE SEQUENCE</scope>
    <source>
        <strain evidence="8">A484AB</strain>
    </source>
</reference>
<name>A0A6S7JEG4_PARCT</name>
<dbReference type="InterPro" id="IPR036179">
    <property type="entry name" value="Ig-like_dom_sf"/>
</dbReference>
<dbReference type="InterPro" id="IPR003598">
    <property type="entry name" value="Ig_sub2"/>
</dbReference>
<gene>
    <name evidence="8" type="ORF">PACLA_8A028153</name>
</gene>
<dbReference type="GO" id="GO:0007411">
    <property type="term" value="P:axon guidance"/>
    <property type="evidence" value="ECO:0007669"/>
    <property type="project" value="TreeGrafter"/>
</dbReference>
<evidence type="ECO:0000313" key="9">
    <source>
        <dbReference type="Proteomes" id="UP001152795"/>
    </source>
</evidence>
<dbReference type="PANTHER" id="PTHR10075:SF100">
    <property type="entry name" value="FASCICLIN-2"/>
    <property type="match status" value="1"/>
</dbReference>
<dbReference type="InterPro" id="IPR013783">
    <property type="entry name" value="Ig-like_fold"/>
</dbReference>
<protein>
    <submittedName>
        <fullName evidence="8">Roundabout 2</fullName>
    </submittedName>
</protein>
<dbReference type="GO" id="GO:0098632">
    <property type="term" value="F:cell-cell adhesion mediator activity"/>
    <property type="evidence" value="ECO:0007669"/>
    <property type="project" value="TreeGrafter"/>
</dbReference>
<dbReference type="GO" id="GO:0007156">
    <property type="term" value="P:homophilic cell adhesion via plasma membrane adhesion molecules"/>
    <property type="evidence" value="ECO:0007669"/>
    <property type="project" value="TreeGrafter"/>
</dbReference>
<dbReference type="Pfam" id="PF13895">
    <property type="entry name" value="Ig_2"/>
    <property type="match status" value="1"/>
</dbReference>
<dbReference type="GO" id="GO:0005886">
    <property type="term" value="C:plasma membrane"/>
    <property type="evidence" value="ECO:0007669"/>
    <property type="project" value="UniProtKB-SubCell"/>
</dbReference>
<keyword evidence="3" id="KW-0732">Signal</keyword>
<comment type="caution">
    <text evidence="8">The sequence shown here is derived from an EMBL/GenBank/DDBJ whole genome shotgun (WGS) entry which is preliminary data.</text>
</comment>
<dbReference type="AlphaFoldDB" id="A0A6S7JEG4"/>
<dbReference type="OrthoDB" id="9229163at2759"/>
<keyword evidence="5" id="KW-1015">Disulfide bond</keyword>
<dbReference type="GO" id="GO:0030424">
    <property type="term" value="C:axon"/>
    <property type="evidence" value="ECO:0007669"/>
    <property type="project" value="TreeGrafter"/>
</dbReference>
<comment type="subcellular location">
    <subcellularLocation>
        <location evidence="1">Cell membrane</location>
    </subcellularLocation>
</comment>
<proteinExistence type="predicted"/>
<evidence type="ECO:0000256" key="3">
    <source>
        <dbReference type="ARBA" id="ARBA00022729"/>
    </source>
</evidence>
<dbReference type="PROSITE" id="PS50835">
    <property type="entry name" value="IG_LIKE"/>
    <property type="match status" value="1"/>
</dbReference>
<keyword evidence="6" id="KW-0325">Glycoprotein</keyword>
<feature type="non-terminal residue" evidence="8">
    <location>
        <position position="109"/>
    </location>
</feature>
<evidence type="ECO:0000256" key="6">
    <source>
        <dbReference type="ARBA" id="ARBA00023180"/>
    </source>
</evidence>
<evidence type="ECO:0000256" key="4">
    <source>
        <dbReference type="ARBA" id="ARBA00023136"/>
    </source>
</evidence>
<dbReference type="PANTHER" id="PTHR10075">
    <property type="entry name" value="BASIGIN RELATED"/>
    <property type="match status" value="1"/>
</dbReference>
<keyword evidence="4" id="KW-0472">Membrane</keyword>
<evidence type="ECO:0000256" key="1">
    <source>
        <dbReference type="ARBA" id="ARBA00004236"/>
    </source>
</evidence>
<keyword evidence="2" id="KW-1003">Cell membrane</keyword>
<dbReference type="FunFam" id="2.60.40.10:FF:000357">
    <property type="entry name" value="Fc receptor like 1"/>
    <property type="match status" value="1"/>
</dbReference>
<organism evidence="8 9">
    <name type="scientific">Paramuricea clavata</name>
    <name type="common">Red gorgonian</name>
    <name type="synonym">Violescent sea-whip</name>
    <dbReference type="NCBI Taxonomy" id="317549"/>
    <lineage>
        <taxon>Eukaryota</taxon>
        <taxon>Metazoa</taxon>
        <taxon>Cnidaria</taxon>
        <taxon>Anthozoa</taxon>
        <taxon>Octocorallia</taxon>
        <taxon>Malacalcyonacea</taxon>
        <taxon>Plexauridae</taxon>
        <taxon>Paramuricea</taxon>
    </lineage>
</organism>
<dbReference type="Gene3D" id="2.60.40.10">
    <property type="entry name" value="Immunoglobulins"/>
    <property type="match status" value="1"/>
</dbReference>
<evidence type="ECO:0000256" key="2">
    <source>
        <dbReference type="ARBA" id="ARBA00022475"/>
    </source>
</evidence>
<sequence length="109" mass="12330">LLVEKTNVSVGDRVTIQCLTLKGRPPPKISWYHDNTLINGRYLFNQKEIELKDAGSYRCDAKNNAGEDKSEVKSVTVNEKLVRREEPVNPLTTSFYTLTSTIPKPGEYT</sequence>
<dbReference type="SMART" id="SM00409">
    <property type="entry name" value="IG"/>
    <property type="match status" value="1"/>
</dbReference>
<feature type="non-terminal residue" evidence="8">
    <location>
        <position position="1"/>
    </location>
</feature>
<dbReference type="SMART" id="SM00408">
    <property type="entry name" value="IGc2"/>
    <property type="match status" value="1"/>
</dbReference>
<keyword evidence="9" id="KW-1185">Reference proteome</keyword>
<evidence type="ECO:0000256" key="5">
    <source>
        <dbReference type="ARBA" id="ARBA00023157"/>
    </source>
</evidence>
<dbReference type="Proteomes" id="UP001152795">
    <property type="component" value="Unassembled WGS sequence"/>
</dbReference>
<accession>A0A6S7JEG4</accession>
<dbReference type="GO" id="GO:0070593">
    <property type="term" value="P:dendrite self-avoidance"/>
    <property type="evidence" value="ECO:0007669"/>
    <property type="project" value="TreeGrafter"/>
</dbReference>